<protein>
    <recommendedName>
        <fullName evidence="3">HECT-type E3 ubiquitin transferase</fullName>
        <ecNumber evidence="3">2.3.2.26</ecNumber>
    </recommendedName>
</protein>
<dbReference type="InterPro" id="IPR011989">
    <property type="entry name" value="ARM-like"/>
</dbReference>
<dbReference type="STRING" id="1230905.A0A1G4K893"/>
<feature type="active site" description="Glycyl thioester intermediate" evidence="6">
    <location>
        <position position="1392"/>
    </location>
</feature>
<dbReference type="Pfam" id="PF00632">
    <property type="entry name" value="HECT"/>
    <property type="match status" value="1"/>
</dbReference>
<comment type="similarity">
    <text evidence="2">Belongs to the UPL family. K-HECT subfamily.</text>
</comment>
<dbReference type="SUPFAM" id="SSF56204">
    <property type="entry name" value="Hect, E3 ligase catalytic domain"/>
    <property type="match status" value="1"/>
</dbReference>
<dbReference type="SMART" id="SM00119">
    <property type="entry name" value="HECTc"/>
    <property type="match status" value="1"/>
</dbReference>
<feature type="compositionally biased region" description="Acidic residues" evidence="7">
    <location>
        <begin position="42"/>
        <end position="58"/>
    </location>
</feature>
<dbReference type="Gene3D" id="3.30.2160.10">
    <property type="entry name" value="Hect, E3 ligase catalytic domain"/>
    <property type="match status" value="1"/>
</dbReference>
<organism evidence="9 10">
    <name type="scientific">Lachancea mirantina</name>
    <dbReference type="NCBI Taxonomy" id="1230905"/>
    <lineage>
        <taxon>Eukaryota</taxon>
        <taxon>Fungi</taxon>
        <taxon>Dikarya</taxon>
        <taxon>Ascomycota</taxon>
        <taxon>Saccharomycotina</taxon>
        <taxon>Saccharomycetes</taxon>
        <taxon>Saccharomycetales</taxon>
        <taxon>Saccharomycetaceae</taxon>
        <taxon>Lachancea</taxon>
    </lineage>
</organism>
<evidence type="ECO:0000256" key="6">
    <source>
        <dbReference type="PROSITE-ProRule" id="PRU00104"/>
    </source>
</evidence>
<evidence type="ECO:0000313" key="9">
    <source>
        <dbReference type="EMBL" id="SCV00248.1"/>
    </source>
</evidence>
<feature type="region of interest" description="Disordered" evidence="7">
    <location>
        <begin position="25"/>
        <end position="65"/>
    </location>
</feature>
<keyword evidence="4" id="KW-0808">Transferase</keyword>
<dbReference type="Gene3D" id="1.25.10.10">
    <property type="entry name" value="Leucine-rich Repeat Variant"/>
    <property type="match status" value="1"/>
</dbReference>
<dbReference type="GO" id="GO:0016607">
    <property type="term" value="C:nuclear speck"/>
    <property type="evidence" value="ECO:0007669"/>
    <property type="project" value="TreeGrafter"/>
</dbReference>
<reference evidence="9 10" key="1">
    <citation type="submission" date="2016-03" db="EMBL/GenBank/DDBJ databases">
        <authorList>
            <person name="Devillers H."/>
        </authorList>
    </citation>
    <scope>NUCLEOTIDE SEQUENCE [LARGE SCALE GENOMIC DNA]</scope>
    <source>
        <strain evidence="9">CBS 11717</strain>
    </source>
</reference>
<evidence type="ECO:0000256" key="4">
    <source>
        <dbReference type="ARBA" id="ARBA00022679"/>
    </source>
</evidence>
<dbReference type="EMBL" id="LT598469">
    <property type="protein sequence ID" value="SCV00248.1"/>
    <property type="molecule type" value="Genomic_DNA"/>
</dbReference>
<dbReference type="Gene3D" id="3.90.1750.10">
    <property type="entry name" value="Hect, E3 ligase catalytic domains"/>
    <property type="match status" value="1"/>
</dbReference>
<dbReference type="InterPro" id="IPR045322">
    <property type="entry name" value="HECTD1/TRIP12-like"/>
</dbReference>
<dbReference type="Gene3D" id="3.30.2410.10">
    <property type="entry name" value="Hect, E3 ligase catalytic domain"/>
    <property type="match status" value="1"/>
</dbReference>
<sequence>MPSDASPDHSYDEDGDFFIEEEVNGIYHDEMDDSEYQSYSYGEEDELEEETYDGEEANETVGSDETRMSFRNAEHQVHGNGARNISRHRLDSGRPSTLHELLHSLAYPSEEGLRHDYRNNGINVSGRLNFAELLPEMLNFVPDAGRSRSTANGMMKLIGNIEKAEQDTYLALESLRNISEQLLMLNPLTAERVIPQDDLLATVLRLLSNPQLQEELELQLAGCRCLYNIFEVNPEMIAVAVDDNAIDVLRDKLLEINYIDLAEQVLETLEFISRINGQDILESGCLVACMQYMDFFTTHAQRKVVAIVANSCARAKDEDYDEMQEVFPLLKTVFINSSDQVISNRSLDAVYGICQGVADMGQALESFFDLEVMQRLMHIVSISEFELDSKLKALDILSQLVLNSSKLSTDIIFSEKVPLMLEGCINQFRKTSDSALHETLMFVPKPLLTSVSRFLVLLLPVEDFQLLTTDNFKKPDVSNLIGYIENLAAQVTPVLVEIYTNSIDFEIRKYVLLALLRICSSLEPAKASVLDDNLVGMLASTLAQNKSIYESSNGHDYDAGFLLLGILCLVLQSATKFSARFFPAFKREGVFDVLKSLSDFIAGSEARQENAAKDKFEEKDDVDSASDSDDGDAMSFNATDIPPQVTPRKLVFKVFRKMAGFYIFWKISDLTAQIMSLRDNTVSKAREILDVEEWINHMKEVSLVNYSSQNWANLWADVKSLLFSETFTISSFELVSTGMVSAMWAVISRYPNCQKEFQEGFGKGLPMLVEALQSAITRLETLPITECGLPSEEGRAASLGKQVKIRLEFEKTGDEYSPPANLHSVVICIHCVASFRALNDFLRHRILQSQLLTSLTIASSSNRKFNAEEWKDKEFEFFVDGKPQRLSETIFSAVFKSFLCKNEDISQKWGETQVITYRITDLKSSVEESSQIYANDISEVNVPTPLKDVLGLLSFCRRKDLPADLFINSKLSAKLSRQLEEPLIVAGGILPPWTLYVTKYYSFLFPIETRMFFLQSTSFGYGRLIQLWRQRTGDDKASGETTLQQLGRPGRHKLRISRENAFLSALKILAKYGSTPNMLEVEYQNEVGSGLGPTLEFYATISKEFAKKSHLMWRRNDYGLSGSDNFETSLLFPAPLANNADSPKILELFEHLGNFVSRSMLDNRILDFRFSEAFFQLAHTSARGDKVDLTNRAVCLDLLHLVDPQIEKSIAYLLDQKNASEVENLALTFYLSGYDIELVTGGKNIVVTSENLEVYLEKLLDQLLGSGVQKQIQSFIDGFSRAFPYASLLIFSPAELTNLFGMIEEDWTTETLYSYINADHGYTMDSVSIHDFVSILSDFIPEERRLFLQFLTGSPKLPIGGFESLNPKFTVVMKHADEGMQPDHYLPSVMTCANYLKLPKYSSKSVMRSRIIQAMKEGGNAFLLS</sequence>
<feature type="region of interest" description="Disordered" evidence="7">
    <location>
        <begin position="611"/>
        <end position="638"/>
    </location>
</feature>
<dbReference type="GO" id="GO:0043161">
    <property type="term" value="P:proteasome-mediated ubiquitin-dependent protein catabolic process"/>
    <property type="evidence" value="ECO:0007669"/>
    <property type="project" value="TreeGrafter"/>
</dbReference>
<evidence type="ECO:0000313" key="10">
    <source>
        <dbReference type="Proteomes" id="UP000191024"/>
    </source>
</evidence>
<gene>
    <name evidence="9" type="ORF">LAMI_0G03840G</name>
</gene>
<dbReference type="PROSITE" id="PS50237">
    <property type="entry name" value="HECT"/>
    <property type="match status" value="1"/>
</dbReference>
<dbReference type="GO" id="GO:0000209">
    <property type="term" value="P:protein polyubiquitination"/>
    <property type="evidence" value="ECO:0007669"/>
    <property type="project" value="TreeGrafter"/>
</dbReference>
<dbReference type="InterPro" id="IPR000569">
    <property type="entry name" value="HECT_dom"/>
</dbReference>
<name>A0A1G4K893_9SACH</name>
<evidence type="ECO:0000256" key="1">
    <source>
        <dbReference type="ARBA" id="ARBA00000885"/>
    </source>
</evidence>
<dbReference type="Proteomes" id="UP000191024">
    <property type="component" value="Chromosome G"/>
</dbReference>
<dbReference type="OrthoDB" id="423283at2759"/>
<dbReference type="PANTHER" id="PTHR45670">
    <property type="entry name" value="E3 UBIQUITIN-PROTEIN LIGASE TRIP12"/>
    <property type="match status" value="1"/>
</dbReference>
<evidence type="ECO:0000256" key="7">
    <source>
        <dbReference type="SAM" id="MobiDB-lite"/>
    </source>
</evidence>
<evidence type="ECO:0000256" key="5">
    <source>
        <dbReference type="ARBA" id="ARBA00022786"/>
    </source>
</evidence>
<dbReference type="InterPro" id="IPR035983">
    <property type="entry name" value="Hect_E3_ubiquitin_ligase"/>
</dbReference>
<proteinExistence type="inferred from homology"/>
<accession>A0A1G4K893</accession>
<dbReference type="InterPro" id="IPR016024">
    <property type="entry name" value="ARM-type_fold"/>
</dbReference>
<evidence type="ECO:0000256" key="2">
    <source>
        <dbReference type="ARBA" id="ARBA00006331"/>
    </source>
</evidence>
<evidence type="ECO:0000259" key="8">
    <source>
        <dbReference type="PROSITE" id="PS50237"/>
    </source>
</evidence>
<feature type="domain" description="HECT" evidence="8">
    <location>
        <begin position="1092"/>
        <end position="1425"/>
    </location>
</feature>
<comment type="catalytic activity">
    <reaction evidence="1">
        <text>S-ubiquitinyl-[E2 ubiquitin-conjugating enzyme]-L-cysteine + [acceptor protein]-L-lysine = [E2 ubiquitin-conjugating enzyme]-L-cysteine + N(6)-ubiquitinyl-[acceptor protein]-L-lysine.</text>
        <dbReference type="EC" id="2.3.2.26"/>
    </reaction>
</comment>
<keyword evidence="5 6" id="KW-0833">Ubl conjugation pathway</keyword>
<evidence type="ECO:0000256" key="3">
    <source>
        <dbReference type="ARBA" id="ARBA00012485"/>
    </source>
</evidence>
<feature type="compositionally biased region" description="Acidic residues" evidence="7">
    <location>
        <begin position="619"/>
        <end position="632"/>
    </location>
</feature>
<keyword evidence="10" id="KW-1185">Reference proteome</keyword>
<dbReference type="SUPFAM" id="SSF48371">
    <property type="entry name" value="ARM repeat"/>
    <property type="match status" value="1"/>
</dbReference>
<dbReference type="PANTHER" id="PTHR45670:SF1">
    <property type="entry name" value="E3 UBIQUITIN-PROTEIN LIGASE HECTD1"/>
    <property type="match status" value="1"/>
</dbReference>
<dbReference type="EC" id="2.3.2.26" evidence="3"/>
<dbReference type="GO" id="GO:0061630">
    <property type="term" value="F:ubiquitin protein ligase activity"/>
    <property type="evidence" value="ECO:0007669"/>
    <property type="project" value="UniProtKB-EC"/>
</dbReference>